<keyword evidence="3" id="KW-0378">Hydrolase</keyword>
<dbReference type="OrthoDB" id="9777755at2"/>
<feature type="transmembrane region" description="Helical" evidence="1">
    <location>
        <begin position="28"/>
        <end position="50"/>
    </location>
</feature>
<dbReference type="Proteomes" id="UP000216411">
    <property type="component" value="Unassembled WGS sequence"/>
</dbReference>
<protein>
    <submittedName>
        <fullName evidence="3">CPBP family intramembrane metalloprotease</fullName>
    </submittedName>
</protein>
<feature type="transmembrane region" description="Helical" evidence="1">
    <location>
        <begin position="101"/>
        <end position="121"/>
    </location>
</feature>
<dbReference type="EMBL" id="NOKA02000036">
    <property type="protein sequence ID" value="RDY30460.1"/>
    <property type="molecule type" value="Genomic_DNA"/>
</dbReference>
<feature type="transmembrane region" description="Helical" evidence="1">
    <location>
        <begin position="197"/>
        <end position="217"/>
    </location>
</feature>
<feature type="transmembrane region" description="Helical" evidence="1">
    <location>
        <begin position="166"/>
        <end position="185"/>
    </location>
</feature>
<dbReference type="GO" id="GO:0006508">
    <property type="term" value="P:proteolysis"/>
    <property type="evidence" value="ECO:0007669"/>
    <property type="project" value="UniProtKB-KW"/>
</dbReference>
<name>A0A371JCH0_9FIRM</name>
<dbReference type="InterPro" id="IPR003675">
    <property type="entry name" value="Rce1/LyrA-like_dom"/>
</dbReference>
<dbReference type="PANTHER" id="PTHR35797:SF1">
    <property type="entry name" value="PROTEASE"/>
    <property type="match status" value="1"/>
</dbReference>
<dbReference type="AlphaFoldDB" id="A0A371JCH0"/>
<feature type="transmembrane region" description="Helical" evidence="1">
    <location>
        <begin position="127"/>
        <end position="146"/>
    </location>
</feature>
<accession>A0A371JCH0</accession>
<keyword evidence="1" id="KW-0812">Transmembrane</keyword>
<dbReference type="GO" id="GO:0080120">
    <property type="term" value="P:CAAX-box protein maturation"/>
    <property type="evidence" value="ECO:0007669"/>
    <property type="project" value="UniProtKB-ARBA"/>
</dbReference>
<keyword evidence="3" id="KW-0482">Metalloprotease</keyword>
<organism evidence="3 4">
    <name type="scientific">Lachnotalea glycerini</name>
    <dbReference type="NCBI Taxonomy" id="1763509"/>
    <lineage>
        <taxon>Bacteria</taxon>
        <taxon>Bacillati</taxon>
        <taxon>Bacillota</taxon>
        <taxon>Clostridia</taxon>
        <taxon>Lachnospirales</taxon>
        <taxon>Lachnospiraceae</taxon>
        <taxon>Lachnotalea</taxon>
    </lineage>
</organism>
<keyword evidence="4" id="KW-1185">Reference proteome</keyword>
<evidence type="ECO:0000256" key="1">
    <source>
        <dbReference type="SAM" id="Phobius"/>
    </source>
</evidence>
<gene>
    <name evidence="3" type="ORF">CG710_014410</name>
</gene>
<dbReference type="PANTHER" id="PTHR35797">
    <property type="entry name" value="PROTEASE-RELATED"/>
    <property type="match status" value="1"/>
</dbReference>
<keyword evidence="1" id="KW-1133">Transmembrane helix</keyword>
<sequence length="274" mass="31283">MLLMECRWMVLTSILTMRKEEIKIKDKIILNYLMITFLISYGLWGTIIIANQFGYLKIKNPVCMSLLLLGAFGPTISSYIVQKKDGRISSLKDFIRKAFRFKDSVVSYSLVILFLVLYFIYPAIRGRVTLGIPIYLSVLMIPLMLFGGGMEEVGWRWVLQPELEKIFPFGVATVITSLIWTFWHLPLFFIKGSSQSYVNFFAFLILLIGMSFAQATIYGYSKNIWLCALVHCSLNALPITFVFEESVSINIGISIIMVVGSLIVRQVLKKSITY</sequence>
<keyword evidence="1" id="KW-0472">Membrane</keyword>
<evidence type="ECO:0000313" key="3">
    <source>
        <dbReference type="EMBL" id="RDY30460.1"/>
    </source>
</evidence>
<dbReference type="GO" id="GO:0004175">
    <property type="term" value="F:endopeptidase activity"/>
    <property type="evidence" value="ECO:0007669"/>
    <property type="project" value="UniProtKB-ARBA"/>
</dbReference>
<evidence type="ECO:0000313" key="4">
    <source>
        <dbReference type="Proteomes" id="UP000216411"/>
    </source>
</evidence>
<feature type="transmembrane region" description="Helical" evidence="1">
    <location>
        <begin position="249"/>
        <end position="268"/>
    </location>
</feature>
<feature type="domain" description="CAAX prenyl protease 2/Lysostaphin resistance protein A-like" evidence="2">
    <location>
        <begin position="137"/>
        <end position="236"/>
    </location>
</feature>
<evidence type="ECO:0000259" key="2">
    <source>
        <dbReference type="Pfam" id="PF02517"/>
    </source>
</evidence>
<dbReference type="InterPro" id="IPR042150">
    <property type="entry name" value="MmRce1-like"/>
</dbReference>
<keyword evidence="3" id="KW-0645">Protease</keyword>
<comment type="caution">
    <text evidence="3">The sequence shown here is derived from an EMBL/GenBank/DDBJ whole genome shotgun (WGS) entry which is preliminary data.</text>
</comment>
<dbReference type="GO" id="GO:0008237">
    <property type="term" value="F:metallopeptidase activity"/>
    <property type="evidence" value="ECO:0007669"/>
    <property type="project" value="UniProtKB-KW"/>
</dbReference>
<dbReference type="Pfam" id="PF02517">
    <property type="entry name" value="Rce1-like"/>
    <property type="match status" value="1"/>
</dbReference>
<proteinExistence type="predicted"/>
<reference evidence="3 4" key="1">
    <citation type="journal article" date="2017" name="Genome Announc.">
        <title>Draft Genome Sequence of a Sporulating and Motile Strain of Lachnotalea glycerini Isolated from Water in Quebec City, Canada.</title>
        <authorList>
            <person name="Maheux A.F."/>
            <person name="Boudreau D.K."/>
            <person name="Berube E."/>
            <person name="Boissinot M."/>
            <person name="Raymond F."/>
            <person name="Brodeur S."/>
            <person name="Corbeil J."/>
            <person name="Isabel S."/>
            <person name="Omar R.F."/>
            <person name="Bergeron M.G."/>
        </authorList>
    </citation>
    <scope>NUCLEOTIDE SEQUENCE [LARGE SCALE GENOMIC DNA]</scope>
    <source>
        <strain evidence="3 4">CCRI-19302</strain>
    </source>
</reference>